<organism evidence="2 3">
    <name type="scientific">Crepidotus variabilis</name>
    <dbReference type="NCBI Taxonomy" id="179855"/>
    <lineage>
        <taxon>Eukaryota</taxon>
        <taxon>Fungi</taxon>
        <taxon>Dikarya</taxon>
        <taxon>Basidiomycota</taxon>
        <taxon>Agaricomycotina</taxon>
        <taxon>Agaricomycetes</taxon>
        <taxon>Agaricomycetidae</taxon>
        <taxon>Agaricales</taxon>
        <taxon>Agaricineae</taxon>
        <taxon>Crepidotaceae</taxon>
        <taxon>Crepidotus</taxon>
    </lineage>
</organism>
<dbReference type="InterPro" id="IPR001841">
    <property type="entry name" value="Znf_RING"/>
</dbReference>
<feature type="domain" description="RING-type" evidence="1">
    <location>
        <begin position="51"/>
        <end position="79"/>
    </location>
</feature>
<dbReference type="Gene3D" id="3.30.40.10">
    <property type="entry name" value="Zinc/RING finger domain, C3HC4 (zinc finger)"/>
    <property type="match status" value="1"/>
</dbReference>
<evidence type="ECO:0000259" key="1">
    <source>
        <dbReference type="Pfam" id="PF17123"/>
    </source>
</evidence>
<dbReference type="PANTHER" id="PTHR46171:SF3">
    <property type="entry name" value="GH10160P"/>
    <property type="match status" value="1"/>
</dbReference>
<evidence type="ECO:0000313" key="2">
    <source>
        <dbReference type="EMBL" id="KAF9531402.1"/>
    </source>
</evidence>
<reference evidence="2" key="1">
    <citation type="submission" date="2020-11" db="EMBL/GenBank/DDBJ databases">
        <authorList>
            <consortium name="DOE Joint Genome Institute"/>
            <person name="Ahrendt S."/>
            <person name="Riley R."/>
            <person name="Andreopoulos W."/>
            <person name="Labutti K."/>
            <person name="Pangilinan J."/>
            <person name="Ruiz-Duenas F.J."/>
            <person name="Barrasa J.M."/>
            <person name="Sanchez-Garcia M."/>
            <person name="Camarero S."/>
            <person name="Miyauchi S."/>
            <person name="Serrano A."/>
            <person name="Linde D."/>
            <person name="Babiker R."/>
            <person name="Drula E."/>
            <person name="Ayuso-Fernandez I."/>
            <person name="Pacheco R."/>
            <person name="Padilla G."/>
            <person name="Ferreira P."/>
            <person name="Barriuso J."/>
            <person name="Kellner H."/>
            <person name="Castanera R."/>
            <person name="Alfaro M."/>
            <person name="Ramirez L."/>
            <person name="Pisabarro A.G."/>
            <person name="Kuo A."/>
            <person name="Tritt A."/>
            <person name="Lipzen A."/>
            <person name="He G."/>
            <person name="Yan M."/>
            <person name="Ng V."/>
            <person name="Cullen D."/>
            <person name="Martin F."/>
            <person name="Rosso M.-N."/>
            <person name="Henrissat B."/>
            <person name="Hibbett D."/>
            <person name="Martinez A.T."/>
            <person name="Grigoriev I.V."/>
        </authorList>
    </citation>
    <scope>NUCLEOTIDE SEQUENCE</scope>
    <source>
        <strain evidence="2">CBS 506.95</strain>
    </source>
</reference>
<feature type="non-terminal residue" evidence="2">
    <location>
        <position position="1"/>
    </location>
</feature>
<dbReference type="Proteomes" id="UP000807306">
    <property type="component" value="Unassembled WGS sequence"/>
</dbReference>
<dbReference type="PANTHER" id="PTHR46171">
    <property type="entry name" value="GH10160P"/>
    <property type="match status" value="1"/>
</dbReference>
<name>A0A9P6EM99_9AGAR</name>
<dbReference type="GO" id="GO:0061630">
    <property type="term" value="F:ubiquitin protein ligase activity"/>
    <property type="evidence" value="ECO:0007669"/>
    <property type="project" value="TreeGrafter"/>
</dbReference>
<evidence type="ECO:0000313" key="3">
    <source>
        <dbReference type="Proteomes" id="UP000807306"/>
    </source>
</evidence>
<dbReference type="AlphaFoldDB" id="A0A9P6EM99"/>
<comment type="caution">
    <text evidence="2">The sequence shown here is derived from an EMBL/GenBank/DDBJ whole genome shotgun (WGS) entry which is preliminary data.</text>
</comment>
<proteinExistence type="predicted"/>
<dbReference type="OrthoDB" id="8062037at2759"/>
<sequence length="88" mass="10121">DDEFDDSYEGLLNLAATLGDAKPKSTPSDILERLEKGTFQQWKTHESDKRCPICLDDYTDSDKLLKLNNCTHWLHHDCLQVCISILVR</sequence>
<accession>A0A9P6EM99</accession>
<keyword evidence="3" id="KW-1185">Reference proteome</keyword>
<protein>
    <recommendedName>
        <fullName evidence="1">RING-type domain-containing protein</fullName>
    </recommendedName>
</protein>
<dbReference type="GO" id="GO:0016567">
    <property type="term" value="P:protein ubiquitination"/>
    <property type="evidence" value="ECO:0007669"/>
    <property type="project" value="TreeGrafter"/>
</dbReference>
<dbReference type="SUPFAM" id="SSF57850">
    <property type="entry name" value="RING/U-box"/>
    <property type="match status" value="1"/>
</dbReference>
<dbReference type="Pfam" id="PF17123">
    <property type="entry name" value="zf-RING_11"/>
    <property type="match status" value="1"/>
</dbReference>
<dbReference type="InterPro" id="IPR013083">
    <property type="entry name" value="Znf_RING/FYVE/PHD"/>
</dbReference>
<gene>
    <name evidence="2" type="ORF">CPB83DRAFT_761672</name>
</gene>
<dbReference type="EMBL" id="MU157835">
    <property type="protein sequence ID" value="KAF9531402.1"/>
    <property type="molecule type" value="Genomic_DNA"/>
</dbReference>